<reference evidence="2" key="1">
    <citation type="submission" date="2022-11" db="UniProtKB">
        <authorList>
            <consortium name="WormBaseParasite"/>
        </authorList>
    </citation>
    <scope>IDENTIFICATION</scope>
</reference>
<dbReference type="WBParaSite" id="PSAMB.scaffold1489size30818.g13429.t1">
    <property type="protein sequence ID" value="PSAMB.scaffold1489size30818.g13429.t1"/>
    <property type="gene ID" value="PSAMB.scaffold1489size30818.g13429"/>
</dbReference>
<organism evidence="1 2">
    <name type="scientific">Plectus sambesii</name>
    <dbReference type="NCBI Taxonomy" id="2011161"/>
    <lineage>
        <taxon>Eukaryota</taxon>
        <taxon>Metazoa</taxon>
        <taxon>Ecdysozoa</taxon>
        <taxon>Nematoda</taxon>
        <taxon>Chromadorea</taxon>
        <taxon>Plectida</taxon>
        <taxon>Plectina</taxon>
        <taxon>Plectoidea</taxon>
        <taxon>Plectidae</taxon>
        <taxon>Plectus</taxon>
    </lineage>
</organism>
<evidence type="ECO:0000313" key="1">
    <source>
        <dbReference type="Proteomes" id="UP000887566"/>
    </source>
</evidence>
<evidence type="ECO:0000313" key="2">
    <source>
        <dbReference type="WBParaSite" id="PSAMB.scaffold1489size30818.g13429.t1"/>
    </source>
</evidence>
<protein>
    <submittedName>
        <fullName evidence="2">Uncharacterized protein</fullName>
    </submittedName>
</protein>
<dbReference type="AlphaFoldDB" id="A0A914V361"/>
<dbReference type="Proteomes" id="UP000887566">
    <property type="component" value="Unplaced"/>
</dbReference>
<keyword evidence="1" id="KW-1185">Reference proteome</keyword>
<name>A0A914V361_9BILA</name>
<sequence>MGGGKATAKVCQWDNRPLSTTCPCANAEKTTPARRVDSGYTTAATAAAQVRSLAPIRLYRAATQQSRELVGRSGGEFYRPDLLAPIVAADCHSSTYSWGSEDN</sequence>
<proteinExistence type="predicted"/>
<accession>A0A914V361</accession>